<protein>
    <submittedName>
        <fullName evidence="7">O-antigen ligase</fullName>
    </submittedName>
</protein>
<feature type="transmembrane region" description="Helical" evidence="5">
    <location>
        <begin position="216"/>
        <end position="233"/>
    </location>
</feature>
<dbReference type="OrthoDB" id="9795248at2"/>
<feature type="transmembrane region" description="Helical" evidence="5">
    <location>
        <begin position="63"/>
        <end position="83"/>
    </location>
</feature>
<dbReference type="STRING" id="1515439.SAMN06265784_12091"/>
<evidence type="ECO:0000256" key="5">
    <source>
        <dbReference type="SAM" id="Phobius"/>
    </source>
</evidence>
<evidence type="ECO:0000256" key="3">
    <source>
        <dbReference type="ARBA" id="ARBA00022989"/>
    </source>
</evidence>
<name>A0A1X7M7F6_9BURK</name>
<dbReference type="InterPro" id="IPR007016">
    <property type="entry name" value="O-antigen_ligase-rel_domated"/>
</dbReference>
<accession>A0A1X7M7F6</accession>
<evidence type="ECO:0000313" key="8">
    <source>
        <dbReference type="Proteomes" id="UP000193228"/>
    </source>
</evidence>
<dbReference type="Proteomes" id="UP000193228">
    <property type="component" value="Unassembled WGS sequence"/>
</dbReference>
<keyword evidence="7" id="KW-0436">Ligase</keyword>
<feature type="transmembrane region" description="Helical" evidence="5">
    <location>
        <begin position="191"/>
        <end position="210"/>
    </location>
</feature>
<dbReference type="PANTHER" id="PTHR37422">
    <property type="entry name" value="TEICHURONIC ACID BIOSYNTHESIS PROTEIN TUAE"/>
    <property type="match status" value="1"/>
</dbReference>
<evidence type="ECO:0000259" key="6">
    <source>
        <dbReference type="Pfam" id="PF04932"/>
    </source>
</evidence>
<keyword evidence="2 5" id="KW-0812">Transmembrane</keyword>
<feature type="transmembrane region" description="Helical" evidence="5">
    <location>
        <begin position="120"/>
        <end position="139"/>
    </location>
</feature>
<dbReference type="GO" id="GO:0016020">
    <property type="term" value="C:membrane"/>
    <property type="evidence" value="ECO:0007669"/>
    <property type="project" value="UniProtKB-SubCell"/>
</dbReference>
<feature type="transmembrane region" description="Helical" evidence="5">
    <location>
        <begin position="245"/>
        <end position="263"/>
    </location>
</feature>
<dbReference type="InterPro" id="IPR051533">
    <property type="entry name" value="WaaL-like"/>
</dbReference>
<feature type="transmembrane region" description="Helical" evidence="5">
    <location>
        <begin position="342"/>
        <end position="365"/>
    </location>
</feature>
<dbReference type="AlphaFoldDB" id="A0A1X7M7F6"/>
<comment type="subcellular location">
    <subcellularLocation>
        <location evidence="1">Membrane</location>
        <topology evidence="1">Multi-pass membrane protein</topology>
    </subcellularLocation>
</comment>
<keyword evidence="8" id="KW-1185">Reference proteome</keyword>
<dbReference type="EMBL" id="FXAT01000020">
    <property type="protein sequence ID" value="SMG61309.1"/>
    <property type="molecule type" value="Genomic_DNA"/>
</dbReference>
<feature type="domain" description="O-antigen ligase-related" evidence="6">
    <location>
        <begin position="201"/>
        <end position="358"/>
    </location>
</feature>
<feature type="transmembrane region" description="Helical" evidence="5">
    <location>
        <begin position="377"/>
        <end position="396"/>
    </location>
</feature>
<sequence length="446" mass="48886">MTKFFPPFTPTRWALARWCAVCTLFAIPISTAAVNLLAPTMVLIMLTCRQFWVSVGAIRHNRVAVAASVLFLLLCISLLWDVAPIGESISILAKYRKLMYFPFLLILFNEPAWRRLAIGALYISLTFVLILSCTNWLGLTHIGPLYAPDPIRASWVFKHHITQGLFTALLAYMALTLAWGRHCGEKLNVSLGVRVSSAAITVLALASILVMQEGRTGQVVLPPLLILWSWQAFLRGQGLRFGKAILVLGVAAVVGGLAVTYVAHNKMSRLAEVGSEIQDYEKRDEPTSVGLRFEFYRRSLSLISQRPILGAGVGSVGALFREQASGQQGARGMESSNPHNEYFMITDQLGIVGLVAFLMLMWQIWRQSCNLRNLEGAFSAGYAVAFGIACLANSLLLDFPEGHMLVFLCGILLAPSRIAGPPCTDQIEERDGATRSIVGGTPLCRS</sequence>
<evidence type="ECO:0000313" key="7">
    <source>
        <dbReference type="EMBL" id="SMG61309.1"/>
    </source>
</evidence>
<dbReference type="Pfam" id="PF04932">
    <property type="entry name" value="Wzy_C"/>
    <property type="match status" value="1"/>
</dbReference>
<gene>
    <name evidence="7" type="ORF">SAMN06265784_12091</name>
</gene>
<evidence type="ECO:0000256" key="1">
    <source>
        <dbReference type="ARBA" id="ARBA00004141"/>
    </source>
</evidence>
<feature type="transmembrane region" description="Helical" evidence="5">
    <location>
        <begin position="15"/>
        <end position="42"/>
    </location>
</feature>
<organism evidence="7 8">
    <name type="scientific">Paraburkholderia susongensis</name>
    <dbReference type="NCBI Taxonomy" id="1515439"/>
    <lineage>
        <taxon>Bacteria</taxon>
        <taxon>Pseudomonadati</taxon>
        <taxon>Pseudomonadota</taxon>
        <taxon>Betaproteobacteria</taxon>
        <taxon>Burkholderiales</taxon>
        <taxon>Burkholderiaceae</taxon>
        <taxon>Paraburkholderia</taxon>
    </lineage>
</organism>
<evidence type="ECO:0000256" key="4">
    <source>
        <dbReference type="ARBA" id="ARBA00023136"/>
    </source>
</evidence>
<dbReference type="GO" id="GO:0016874">
    <property type="term" value="F:ligase activity"/>
    <property type="evidence" value="ECO:0007669"/>
    <property type="project" value="UniProtKB-KW"/>
</dbReference>
<reference evidence="8" key="1">
    <citation type="submission" date="2017-04" db="EMBL/GenBank/DDBJ databases">
        <authorList>
            <person name="Varghese N."/>
            <person name="Submissions S."/>
        </authorList>
    </citation>
    <scope>NUCLEOTIDE SEQUENCE [LARGE SCALE GENOMIC DNA]</scope>
    <source>
        <strain evidence="8">LMG 29540</strain>
    </source>
</reference>
<keyword evidence="3 5" id="KW-1133">Transmembrane helix</keyword>
<feature type="transmembrane region" description="Helical" evidence="5">
    <location>
        <begin position="159"/>
        <end position="179"/>
    </location>
</feature>
<proteinExistence type="predicted"/>
<dbReference type="PANTHER" id="PTHR37422:SF13">
    <property type="entry name" value="LIPOPOLYSACCHARIDE BIOSYNTHESIS PROTEIN PA4999-RELATED"/>
    <property type="match status" value="1"/>
</dbReference>
<evidence type="ECO:0000256" key="2">
    <source>
        <dbReference type="ARBA" id="ARBA00022692"/>
    </source>
</evidence>
<keyword evidence="4 5" id="KW-0472">Membrane</keyword>